<dbReference type="InterPro" id="IPR001841">
    <property type="entry name" value="Znf_RING"/>
</dbReference>
<keyword evidence="2 4" id="KW-0863">Zinc-finger</keyword>
<dbReference type="GO" id="GO:0008270">
    <property type="term" value="F:zinc ion binding"/>
    <property type="evidence" value="ECO:0007669"/>
    <property type="project" value="UniProtKB-KW"/>
</dbReference>
<feature type="domain" description="RING-type" evidence="5">
    <location>
        <begin position="150"/>
        <end position="191"/>
    </location>
</feature>
<dbReference type="SUPFAM" id="SSF161245">
    <property type="entry name" value="Zinc hairpin stack"/>
    <property type="match status" value="1"/>
</dbReference>
<dbReference type="SUPFAM" id="SSF57850">
    <property type="entry name" value="RING/U-box"/>
    <property type="match status" value="1"/>
</dbReference>
<name>A0AAW2H886_9NEOP</name>
<dbReference type="GO" id="GO:0016567">
    <property type="term" value="P:protein ubiquitination"/>
    <property type="evidence" value="ECO:0007669"/>
    <property type="project" value="TreeGrafter"/>
</dbReference>
<dbReference type="PROSITE" id="PS50089">
    <property type="entry name" value="ZF_RING_2"/>
    <property type="match status" value="1"/>
</dbReference>
<protein>
    <submittedName>
        <fullName evidence="8">Uncharacterized protein</fullName>
    </submittedName>
</protein>
<dbReference type="InterPro" id="IPR013083">
    <property type="entry name" value="Znf_RING/FYVE/PHD"/>
</dbReference>
<evidence type="ECO:0000256" key="3">
    <source>
        <dbReference type="ARBA" id="ARBA00022833"/>
    </source>
</evidence>
<sequence length="260" mass="28873">MPETAATATRRQLQDLMPTYVNDNGCIHYKRSCLVICNKCNRTYPCHTCHNNIEAHHLSRTEITKILCLHCGTIQGKAAVCVKCKHSLGDYFCDACCIWSCGVDTFHCQKCGMCRLGSSEMFEHCDRCEACIEKTSACHNHVSGGMKNNCPICAESMFDSCKQVILLRCGHSLHEECYVESIKSSIHCPLCFKLVGDDRDIRSQIKAMMDENVYEVSVVDSAESYISCFECGSICTTAKPSLFNACGSCGSYNTKIKNDA</sequence>
<dbReference type="GO" id="GO:0005634">
    <property type="term" value="C:nucleus"/>
    <property type="evidence" value="ECO:0007669"/>
    <property type="project" value="TreeGrafter"/>
</dbReference>
<gene>
    <name evidence="8" type="ORF">PYX00_011726</name>
</gene>
<evidence type="ECO:0000313" key="8">
    <source>
        <dbReference type="EMBL" id="KAL0266009.1"/>
    </source>
</evidence>
<accession>A0AAW2H886</accession>
<dbReference type="InterPro" id="IPR037274">
    <property type="entry name" value="Znf_CHY_sf"/>
</dbReference>
<feature type="domain" description="CHY-type" evidence="6">
    <location>
        <begin position="19"/>
        <end position="86"/>
    </location>
</feature>
<organism evidence="8">
    <name type="scientific">Menopon gallinae</name>
    <name type="common">poultry shaft louse</name>
    <dbReference type="NCBI Taxonomy" id="328185"/>
    <lineage>
        <taxon>Eukaryota</taxon>
        <taxon>Metazoa</taxon>
        <taxon>Ecdysozoa</taxon>
        <taxon>Arthropoda</taxon>
        <taxon>Hexapoda</taxon>
        <taxon>Insecta</taxon>
        <taxon>Pterygota</taxon>
        <taxon>Neoptera</taxon>
        <taxon>Paraneoptera</taxon>
        <taxon>Psocodea</taxon>
        <taxon>Troctomorpha</taxon>
        <taxon>Phthiraptera</taxon>
        <taxon>Amblycera</taxon>
        <taxon>Menoponidae</taxon>
        <taxon>Menopon</taxon>
    </lineage>
</organism>
<dbReference type="EMBL" id="JARGDH010000006">
    <property type="protein sequence ID" value="KAL0266009.1"/>
    <property type="molecule type" value="Genomic_DNA"/>
</dbReference>
<dbReference type="PANTHER" id="PTHR21319:SF53">
    <property type="entry name" value="RING FINGER AND CHY ZINC FINGER DOMAIN-CONTAINING PROTEIN 1"/>
    <property type="match status" value="1"/>
</dbReference>
<dbReference type="InterPro" id="IPR008913">
    <property type="entry name" value="Znf_CHY"/>
</dbReference>
<dbReference type="SUPFAM" id="SSF161219">
    <property type="entry name" value="CHY zinc finger-like"/>
    <property type="match status" value="1"/>
</dbReference>
<dbReference type="Gene3D" id="3.30.40.10">
    <property type="entry name" value="Zinc/RING finger domain, C3HC4 (zinc finger)"/>
    <property type="match status" value="1"/>
</dbReference>
<dbReference type="InterPro" id="IPR037275">
    <property type="entry name" value="Znf_CTCHY_sf"/>
</dbReference>
<dbReference type="SMART" id="SM00184">
    <property type="entry name" value="RING"/>
    <property type="match status" value="1"/>
</dbReference>
<dbReference type="GO" id="GO:0061630">
    <property type="term" value="F:ubiquitin protein ligase activity"/>
    <property type="evidence" value="ECO:0007669"/>
    <property type="project" value="TreeGrafter"/>
</dbReference>
<proteinExistence type="predicted"/>
<evidence type="ECO:0000259" key="7">
    <source>
        <dbReference type="PROSITE" id="PS51270"/>
    </source>
</evidence>
<dbReference type="PROSITE" id="PS51270">
    <property type="entry name" value="ZF_CTCHY"/>
    <property type="match status" value="1"/>
</dbReference>
<dbReference type="Pfam" id="PF13639">
    <property type="entry name" value="zf-RING_2"/>
    <property type="match status" value="1"/>
</dbReference>
<keyword evidence="1" id="KW-0479">Metal-binding</keyword>
<evidence type="ECO:0000259" key="6">
    <source>
        <dbReference type="PROSITE" id="PS51266"/>
    </source>
</evidence>
<dbReference type="InterPro" id="IPR017921">
    <property type="entry name" value="Znf_CTCHY"/>
</dbReference>
<reference evidence="8" key="1">
    <citation type="journal article" date="2024" name="Gigascience">
        <title>Chromosome-level genome of the poultry shaft louse Menopon gallinae provides insight into the host-switching and adaptive evolution of parasitic lice.</title>
        <authorList>
            <person name="Xu Y."/>
            <person name="Ma L."/>
            <person name="Liu S."/>
            <person name="Liang Y."/>
            <person name="Liu Q."/>
            <person name="He Z."/>
            <person name="Tian L."/>
            <person name="Duan Y."/>
            <person name="Cai W."/>
            <person name="Li H."/>
            <person name="Song F."/>
        </authorList>
    </citation>
    <scope>NUCLEOTIDE SEQUENCE</scope>
    <source>
        <strain evidence="8">Cailab_2023a</strain>
    </source>
</reference>
<dbReference type="GO" id="GO:0006511">
    <property type="term" value="P:ubiquitin-dependent protein catabolic process"/>
    <property type="evidence" value="ECO:0007669"/>
    <property type="project" value="TreeGrafter"/>
</dbReference>
<evidence type="ECO:0000259" key="5">
    <source>
        <dbReference type="PROSITE" id="PS50089"/>
    </source>
</evidence>
<dbReference type="PROSITE" id="PS51266">
    <property type="entry name" value="ZF_CHY"/>
    <property type="match status" value="1"/>
</dbReference>
<feature type="domain" description="CTCHY-type" evidence="7">
    <location>
        <begin position="88"/>
        <end position="149"/>
    </location>
</feature>
<dbReference type="AlphaFoldDB" id="A0AAW2H886"/>
<comment type="caution">
    <text evidence="8">The sequence shown here is derived from an EMBL/GenBank/DDBJ whole genome shotgun (WGS) entry which is preliminary data.</text>
</comment>
<evidence type="ECO:0000256" key="1">
    <source>
        <dbReference type="ARBA" id="ARBA00022723"/>
    </source>
</evidence>
<evidence type="ECO:0000256" key="4">
    <source>
        <dbReference type="PROSITE-ProRule" id="PRU00601"/>
    </source>
</evidence>
<evidence type="ECO:0000256" key="2">
    <source>
        <dbReference type="ARBA" id="ARBA00022771"/>
    </source>
</evidence>
<dbReference type="PANTHER" id="PTHR21319">
    <property type="entry name" value="RING FINGER AND CHY ZINC FINGER DOMAIN-CONTAINING PROTEIN 1"/>
    <property type="match status" value="1"/>
</dbReference>
<keyword evidence="3" id="KW-0862">Zinc</keyword>
<dbReference type="Pfam" id="PF05495">
    <property type="entry name" value="zf-CHY"/>
    <property type="match status" value="1"/>
</dbReference>